<evidence type="ECO:0000313" key="4">
    <source>
        <dbReference type="Proteomes" id="UP000664405"/>
    </source>
</evidence>
<evidence type="ECO:0000313" key="3">
    <source>
        <dbReference type="EMBL" id="MBN8197035.1"/>
    </source>
</evidence>
<evidence type="ECO:0000259" key="2">
    <source>
        <dbReference type="Pfam" id="PF11924"/>
    </source>
</evidence>
<dbReference type="Gene3D" id="2.40.160.160">
    <property type="entry name" value="Inverse autotransporter, beta-domain"/>
    <property type="match status" value="1"/>
</dbReference>
<proteinExistence type="predicted"/>
<evidence type="ECO:0000256" key="1">
    <source>
        <dbReference type="SAM" id="SignalP"/>
    </source>
</evidence>
<sequence length="546" mass="58262">MHTSHIIRPAFLFATTFIASSVAHADALQTADKWGGHIDLEGKAGTDRNLGETDLFIPLWQDDDTLTFTSIRARMDDNNSHEGNFGLGIRQMLDTGWNIGGYGYFDRRHSPYGNKFNQLTFGAEALSLDWDFRANAYLPVGTTQYMEDSLSTVDVSGTTLMYRQGEERALRGFDGEIGWRVPLFEDDAGQQLRAYAGGYRFTENNVDTVQGPRGRLDLTFDEVPFLWEGSRFSLGAEIQHDSPRGTQGFASFRLRIPLQGFGGAPKPRLTAMGRRMTDPIIRDIDVISQAGQFSEASEITQTADGETITLLNSNSTSAADFATAIANAGTNSTVILSGAYTSINSMTTVQDGQTIIGGGALAITTPTGRSVTVAIPDASISGEGDNGSGGPNRFFEMADNSSLIGVTASINRAGSTVIAHIDGKQNVTIRGNTLTSTVSASTASAFLIKNSHDITIDSNDVSIVANGSTGQFIAFTDNNSNISVNNNSVSMTGSILTTDQHYILLAGGVTINNLSGTGNTSNIARCYIVSTYTITGSITTNGTTCP</sequence>
<reference evidence="3" key="1">
    <citation type="submission" date="2020-12" db="EMBL/GenBank/DDBJ databases">
        <title>Oil enriched cultivation method for isolating marine PHA-producing bacteria.</title>
        <authorList>
            <person name="Zheng W."/>
            <person name="Yu S."/>
            <person name="Huang Y."/>
        </authorList>
    </citation>
    <scope>NUCLEOTIDE SEQUENCE</scope>
    <source>
        <strain evidence="3">SY-2-3</strain>
    </source>
</reference>
<gene>
    <name evidence="3" type="ORF">JF547_11250</name>
</gene>
<dbReference type="RefSeq" id="WP_206927465.1">
    <property type="nucleotide sequence ID" value="NZ_JAEKJW010000002.1"/>
</dbReference>
<dbReference type="InterPro" id="IPR024519">
    <property type="entry name" value="IAT_beta"/>
</dbReference>
<keyword evidence="1" id="KW-0732">Signal</keyword>
<feature type="chain" id="PRO_5034363330" evidence="1">
    <location>
        <begin position="26"/>
        <end position="546"/>
    </location>
</feature>
<dbReference type="SUPFAM" id="SSF51126">
    <property type="entry name" value="Pectin lyase-like"/>
    <property type="match status" value="1"/>
</dbReference>
<dbReference type="Pfam" id="PF11924">
    <property type="entry name" value="IAT_beta"/>
    <property type="match status" value="1"/>
</dbReference>
<accession>A0A8I1SJW7</accession>
<dbReference type="EMBL" id="JAEKJW010000002">
    <property type="protein sequence ID" value="MBN8197035.1"/>
    <property type="molecule type" value="Genomic_DNA"/>
</dbReference>
<dbReference type="AlphaFoldDB" id="A0A8I1SJW7"/>
<dbReference type="InterPro" id="IPR011050">
    <property type="entry name" value="Pectin_lyase_fold/virulence"/>
</dbReference>
<comment type="caution">
    <text evidence="3">The sequence shown here is derived from an EMBL/GenBank/DDBJ whole genome shotgun (WGS) entry which is preliminary data.</text>
</comment>
<feature type="signal peptide" evidence="1">
    <location>
        <begin position="1"/>
        <end position="25"/>
    </location>
</feature>
<protein>
    <submittedName>
        <fullName evidence="3">Inverse autotransporter beta domain-containing protein</fullName>
    </submittedName>
</protein>
<name>A0A8I1SJW7_9PROT</name>
<organism evidence="3 4">
    <name type="scientific">Thalassospira povalilytica</name>
    <dbReference type="NCBI Taxonomy" id="732237"/>
    <lineage>
        <taxon>Bacteria</taxon>
        <taxon>Pseudomonadati</taxon>
        <taxon>Pseudomonadota</taxon>
        <taxon>Alphaproteobacteria</taxon>
        <taxon>Rhodospirillales</taxon>
        <taxon>Thalassospiraceae</taxon>
        <taxon>Thalassospira</taxon>
    </lineage>
</organism>
<feature type="domain" description="Inverse autotransporter beta-domain" evidence="2">
    <location>
        <begin position="40"/>
        <end position="207"/>
    </location>
</feature>
<dbReference type="InterPro" id="IPR038177">
    <property type="entry name" value="IAT_beta_sf"/>
</dbReference>
<dbReference type="Proteomes" id="UP000664405">
    <property type="component" value="Unassembled WGS sequence"/>
</dbReference>